<gene>
    <name evidence="2" type="ORF">BL240_16145</name>
</gene>
<evidence type="ECO:0000313" key="2">
    <source>
        <dbReference type="EMBL" id="APO82902.1"/>
    </source>
</evidence>
<evidence type="ECO:0000256" key="1">
    <source>
        <dbReference type="SAM" id="SignalP"/>
    </source>
</evidence>
<sequence>MRPYRKSAALLSLATTLGSAEVVADAVSLPPLPLGNTSFLDGVVRPGMLFELPIQHYRAQDATDSHGSAVPGRQKVHSTTVLPHLAYITEHKLLGANYGMEVLLPLVHLEVDIDNGPDGSRTRQGDLIFSPLLLQWAPVQLFGRPYWQRLNLVITAPTGDYDRDASINVGSNLWVVSPHYAFTWELTDRLEVSGRLHYAWSSRNEDPARRLQADDIQPGEAVHSNFSVSYAISDAWRVGLAGYHLEQVSADRIDGHRQSASKERVLALGPGVMYSRGKQAFYANFYVEQGARNRSEGNQLTLRYLLPF</sequence>
<dbReference type="Pfam" id="PF13557">
    <property type="entry name" value="Phenol_MetA_deg"/>
    <property type="match status" value="1"/>
</dbReference>
<name>A0A1L5PRU6_PSEPU</name>
<feature type="chain" id="PRO_5012092004" evidence="1">
    <location>
        <begin position="25"/>
        <end position="308"/>
    </location>
</feature>
<feature type="signal peptide" evidence="1">
    <location>
        <begin position="1"/>
        <end position="24"/>
    </location>
</feature>
<keyword evidence="1" id="KW-0732">Signal</keyword>
<organism evidence="2">
    <name type="scientific">Pseudomonas putida</name>
    <name type="common">Arthrobacter siderocapsulatus</name>
    <dbReference type="NCBI Taxonomy" id="303"/>
    <lineage>
        <taxon>Bacteria</taxon>
        <taxon>Pseudomonadati</taxon>
        <taxon>Pseudomonadota</taxon>
        <taxon>Gammaproteobacteria</taxon>
        <taxon>Pseudomonadales</taxon>
        <taxon>Pseudomonadaceae</taxon>
        <taxon>Pseudomonas</taxon>
    </lineage>
</organism>
<proteinExistence type="predicted"/>
<dbReference type="InterPro" id="IPR025737">
    <property type="entry name" value="FApF"/>
</dbReference>
<dbReference type="Proteomes" id="UP000185146">
    <property type="component" value="Chromosome"/>
</dbReference>
<dbReference type="RefSeq" id="WP_075045517.1">
    <property type="nucleotide sequence ID" value="NZ_CP018743.1"/>
</dbReference>
<accession>A0A1L5PRU6</accession>
<dbReference type="AlphaFoldDB" id="A0A1L5PRU6"/>
<dbReference type="EMBL" id="CP018743">
    <property type="protein sequence ID" value="APO82902.1"/>
    <property type="molecule type" value="Genomic_DNA"/>
</dbReference>
<reference evidence="2" key="1">
    <citation type="submission" date="2016-12" db="EMBL/GenBank/DDBJ databases">
        <title>Draft Genome Sequence of Mercury Resistant Pseudomonas DRA525.</title>
        <authorList>
            <person name="Drace K.M."/>
        </authorList>
    </citation>
    <scope>NUCLEOTIDE SEQUENCE [LARGE SCALE GENOMIC DNA]</scope>
    <source>
        <strain evidence="2">DRA525</strain>
    </source>
</reference>
<protein>
    <submittedName>
        <fullName evidence="2">Protein involved in meta-pathway of phenol degradation</fullName>
    </submittedName>
</protein>